<dbReference type="Proteomes" id="UP000887116">
    <property type="component" value="Unassembled WGS sequence"/>
</dbReference>
<gene>
    <name evidence="6" type="primary">AVEN_140645_1</name>
    <name evidence="6" type="ORF">TNCT_450761</name>
</gene>
<evidence type="ECO:0000256" key="1">
    <source>
        <dbReference type="ARBA" id="ARBA00010617"/>
    </source>
</evidence>
<sequence length="163" mass="18526">MITESIASISPVSLAIALIFILIAVVYYNLKNKDLPPGPVGLPYIGYWPFLNNQTCNQHMMDLRKKYGDVFCFTSAGRLYVNLGSFKAIREAHINKADCFGGRYKDFNLLSYVFEDERHLTQCHVRLACSTSNERYFFSRRNHKSATDVIIHLPIPADQSGTI</sequence>
<evidence type="ECO:0000256" key="3">
    <source>
        <dbReference type="ARBA" id="ARBA00023004"/>
    </source>
</evidence>
<name>A0A8X6J909_TRICU</name>
<evidence type="ECO:0008006" key="8">
    <source>
        <dbReference type="Google" id="ProtNLM"/>
    </source>
</evidence>
<keyword evidence="5" id="KW-0812">Transmembrane</keyword>
<dbReference type="InterPro" id="IPR001128">
    <property type="entry name" value="Cyt_P450"/>
</dbReference>
<keyword evidence="3" id="KW-0408">Iron</keyword>
<dbReference type="GO" id="GO:0004497">
    <property type="term" value="F:monooxygenase activity"/>
    <property type="evidence" value="ECO:0007669"/>
    <property type="project" value="UniProtKB-KW"/>
</dbReference>
<dbReference type="SUPFAM" id="SSF48264">
    <property type="entry name" value="Cytochrome P450"/>
    <property type="match status" value="1"/>
</dbReference>
<protein>
    <recommendedName>
        <fullName evidence="8">Cytochrome P450</fullName>
    </recommendedName>
</protein>
<evidence type="ECO:0000256" key="4">
    <source>
        <dbReference type="ARBA" id="ARBA00023033"/>
    </source>
</evidence>
<evidence type="ECO:0000313" key="7">
    <source>
        <dbReference type="Proteomes" id="UP000887116"/>
    </source>
</evidence>
<organism evidence="6 7">
    <name type="scientific">Trichonephila clavata</name>
    <name type="common">Joro spider</name>
    <name type="synonym">Nephila clavata</name>
    <dbReference type="NCBI Taxonomy" id="2740835"/>
    <lineage>
        <taxon>Eukaryota</taxon>
        <taxon>Metazoa</taxon>
        <taxon>Ecdysozoa</taxon>
        <taxon>Arthropoda</taxon>
        <taxon>Chelicerata</taxon>
        <taxon>Arachnida</taxon>
        <taxon>Araneae</taxon>
        <taxon>Araneomorphae</taxon>
        <taxon>Entelegynae</taxon>
        <taxon>Araneoidea</taxon>
        <taxon>Nephilidae</taxon>
        <taxon>Trichonephila</taxon>
    </lineage>
</organism>
<dbReference type="Gene3D" id="1.10.630.10">
    <property type="entry name" value="Cytochrome P450"/>
    <property type="match status" value="1"/>
</dbReference>
<keyword evidence="4" id="KW-0503">Monooxygenase</keyword>
<dbReference type="EMBL" id="BMAO01038545">
    <property type="protein sequence ID" value="GFR25605.1"/>
    <property type="molecule type" value="Genomic_DNA"/>
</dbReference>
<comment type="similarity">
    <text evidence="1">Belongs to the cytochrome P450 family.</text>
</comment>
<keyword evidence="2" id="KW-0479">Metal-binding</keyword>
<evidence type="ECO:0000256" key="5">
    <source>
        <dbReference type="SAM" id="Phobius"/>
    </source>
</evidence>
<keyword evidence="5" id="KW-1133">Transmembrane helix</keyword>
<dbReference type="InterPro" id="IPR050182">
    <property type="entry name" value="Cytochrome_P450_fam2"/>
</dbReference>
<dbReference type="AlphaFoldDB" id="A0A8X6J909"/>
<dbReference type="Pfam" id="PF00067">
    <property type="entry name" value="p450"/>
    <property type="match status" value="1"/>
</dbReference>
<dbReference type="GO" id="GO:0020037">
    <property type="term" value="F:heme binding"/>
    <property type="evidence" value="ECO:0007669"/>
    <property type="project" value="InterPro"/>
</dbReference>
<accession>A0A8X6J909</accession>
<dbReference type="PANTHER" id="PTHR24300">
    <property type="entry name" value="CYTOCHROME P450 508A4-RELATED"/>
    <property type="match status" value="1"/>
</dbReference>
<dbReference type="GO" id="GO:0005506">
    <property type="term" value="F:iron ion binding"/>
    <property type="evidence" value="ECO:0007669"/>
    <property type="project" value="InterPro"/>
</dbReference>
<dbReference type="InterPro" id="IPR036396">
    <property type="entry name" value="Cyt_P450_sf"/>
</dbReference>
<evidence type="ECO:0000313" key="6">
    <source>
        <dbReference type="EMBL" id="GFR25605.1"/>
    </source>
</evidence>
<keyword evidence="7" id="KW-1185">Reference proteome</keyword>
<keyword evidence="5" id="KW-0472">Membrane</keyword>
<dbReference type="OrthoDB" id="6430518at2759"/>
<dbReference type="GO" id="GO:0016705">
    <property type="term" value="F:oxidoreductase activity, acting on paired donors, with incorporation or reduction of molecular oxygen"/>
    <property type="evidence" value="ECO:0007669"/>
    <property type="project" value="InterPro"/>
</dbReference>
<evidence type="ECO:0000256" key="2">
    <source>
        <dbReference type="ARBA" id="ARBA00022723"/>
    </source>
</evidence>
<comment type="caution">
    <text evidence="6">The sequence shown here is derived from an EMBL/GenBank/DDBJ whole genome shotgun (WGS) entry which is preliminary data.</text>
</comment>
<proteinExistence type="inferred from homology"/>
<keyword evidence="4" id="KW-0560">Oxidoreductase</keyword>
<feature type="transmembrane region" description="Helical" evidence="5">
    <location>
        <begin position="6"/>
        <end position="28"/>
    </location>
</feature>
<reference evidence="6" key="1">
    <citation type="submission" date="2020-07" db="EMBL/GenBank/DDBJ databases">
        <title>Multicomponent nature underlies the extraordinary mechanical properties of spider dragline silk.</title>
        <authorList>
            <person name="Kono N."/>
            <person name="Nakamura H."/>
            <person name="Mori M."/>
            <person name="Yoshida Y."/>
            <person name="Ohtoshi R."/>
            <person name="Malay A.D."/>
            <person name="Moran D.A.P."/>
            <person name="Tomita M."/>
            <person name="Numata K."/>
            <person name="Arakawa K."/>
        </authorList>
    </citation>
    <scope>NUCLEOTIDE SEQUENCE</scope>
</reference>